<dbReference type="Pfam" id="PF06963">
    <property type="entry name" value="FPN1"/>
    <property type="match status" value="1"/>
</dbReference>
<reference evidence="8" key="1">
    <citation type="submission" date="2016-11" db="UniProtKB">
        <authorList>
            <consortium name="WormBaseParasite"/>
        </authorList>
    </citation>
    <scope>IDENTIFICATION</scope>
</reference>
<feature type="transmembrane region" description="Helical" evidence="6">
    <location>
        <begin position="109"/>
        <end position="125"/>
    </location>
</feature>
<dbReference type="AlphaFoldDB" id="A0A1I7TAV3"/>
<proteinExistence type="inferred from homology"/>
<organism evidence="7 8">
    <name type="scientific">Caenorhabditis tropicalis</name>
    <dbReference type="NCBI Taxonomy" id="1561998"/>
    <lineage>
        <taxon>Eukaryota</taxon>
        <taxon>Metazoa</taxon>
        <taxon>Ecdysozoa</taxon>
        <taxon>Nematoda</taxon>
        <taxon>Chromadorea</taxon>
        <taxon>Rhabditida</taxon>
        <taxon>Rhabditina</taxon>
        <taxon>Rhabditomorpha</taxon>
        <taxon>Rhabditoidea</taxon>
        <taxon>Rhabditidae</taxon>
        <taxon>Peloderinae</taxon>
        <taxon>Caenorhabditis</taxon>
    </lineage>
</organism>
<keyword evidence="3 6" id="KW-0812">Transmembrane</keyword>
<feature type="transmembrane region" description="Helical" evidence="6">
    <location>
        <begin position="42"/>
        <end position="66"/>
    </location>
</feature>
<sequence length="126" mass="13706">MFACYFRQKTFFAAFGMTLFYKTVMGFDNLAVGYAKSSSDISIFTIGILRSYGSLAGMIGVLSYTVLERKMGLVKTGIVGVVVQQISSLVAVASIWMPGSPLFDESDGYSIQVFLVAIATARYGNY</sequence>
<evidence type="ECO:0000256" key="2">
    <source>
        <dbReference type="ARBA" id="ARBA00022448"/>
    </source>
</evidence>
<keyword evidence="4 6" id="KW-1133">Transmembrane helix</keyword>
<dbReference type="PANTHER" id="PTHR11660">
    <property type="entry name" value="SOLUTE CARRIER FAMILY 40 MEMBER"/>
    <property type="match status" value="1"/>
</dbReference>
<keyword evidence="5 6" id="KW-0472">Membrane</keyword>
<comment type="similarity">
    <text evidence="6">Belongs to the ferroportin (FP) (TC 2.A.100) family. SLC40A subfamily.</text>
</comment>
<keyword evidence="6" id="KW-0406">Ion transport</keyword>
<feature type="transmembrane region" description="Helical" evidence="6">
    <location>
        <begin position="78"/>
        <end position="97"/>
    </location>
</feature>
<evidence type="ECO:0000313" key="7">
    <source>
        <dbReference type="Proteomes" id="UP000095282"/>
    </source>
</evidence>
<evidence type="ECO:0000256" key="5">
    <source>
        <dbReference type="ARBA" id="ARBA00023136"/>
    </source>
</evidence>
<dbReference type="InterPro" id="IPR009716">
    <property type="entry name" value="Ferroportin-1"/>
</dbReference>
<dbReference type="Proteomes" id="UP000095282">
    <property type="component" value="Unplaced"/>
</dbReference>
<keyword evidence="2 6" id="KW-0813">Transport</keyword>
<dbReference type="STRING" id="1561998.A0A1I7TAV3"/>
<evidence type="ECO:0000256" key="6">
    <source>
        <dbReference type="RuleBase" id="RU365065"/>
    </source>
</evidence>
<evidence type="ECO:0000256" key="3">
    <source>
        <dbReference type="ARBA" id="ARBA00022692"/>
    </source>
</evidence>
<dbReference type="WBParaSite" id="Csp11.Scaffold566.g4130.t1">
    <property type="protein sequence ID" value="Csp11.Scaffold566.g4130.t1"/>
    <property type="gene ID" value="Csp11.Scaffold566.g4130"/>
</dbReference>
<evidence type="ECO:0000256" key="4">
    <source>
        <dbReference type="ARBA" id="ARBA00022989"/>
    </source>
</evidence>
<dbReference type="GO" id="GO:0005381">
    <property type="term" value="F:iron ion transmembrane transporter activity"/>
    <property type="evidence" value="ECO:0007669"/>
    <property type="project" value="UniProtKB-UniRule"/>
</dbReference>
<name>A0A1I7TAV3_9PELO</name>
<dbReference type="PANTHER" id="PTHR11660:SF69">
    <property type="entry name" value="SOLUTE CARRIER FAMILY 40 MEMBER"/>
    <property type="match status" value="1"/>
</dbReference>
<comment type="caution">
    <text evidence="6">Lacks conserved residue(s) required for the propagation of feature annotation.</text>
</comment>
<comment type="subcellular location">
    <subcellularLocation>
        <location evidence="1 6">Membrane</location>
        <topology evidence="1 6">Multi-pass membrane protein</topology>
    </subcellularLocation>
</comment>
<dbReference type="eggNOG" id="KOG2601">
    <property type="taxonomic scope" value="Eukaryota"/>
</dbReference>
<keyword evidence="7" id="KW-1185">Reference proteome</keyword>
<comment type="function">
    <text evidence="6">May be involved in iron transport and iron homeostasis.</text>
</comment>
<accession>A0A1I7TAV3</accession>
<dbReference type="GO" id="GO:0016020">
    <property type="term" value="C:membrane"/>
    <property type="evidence" value="ECO:0007669"/>
    <property type="project" value="UniProtKB-SubCell"/>
</dbReference>
<protein>
    <recommendedName>
        <fullName evidence="6">Solute carrier family 40 member</fullName>
    </recommendedName>
</protein>
<evidence type="ECO:0000256" key="1">
    <source>
        <dbReference type="ARBA" id="ARBA00004141"/>
    </source>
</evidence>
<evidence type="ECO:0000313" key="8">
    <source>
        <dbReference type="WBParaSite" id="Csp11.Scaffold566.g4130.t1"/>
    </source>
</evidence>